<evidence type="ECO:0000256" key="6">
    <source>
        <dbReference type="ARBA" id="ARBA00023136"/>
    </source>
</evidence>
<evidence type="ECO:0000256" key="1">
    <source>
        <dbReference type="ARBA" id="ARBA00004608"/>
    </source>
</evidence>
<dbReference type="EMBL" id="CP014501">
    <property type="protein sequence ID" value="ANB12426.1"/>
    <property type="molecule type" value="Genomic_DNA"/>
</dbReference>
<reference evidence="8 9" key="1">
    <citation type="submission" date="2016-02" db="EMBL/GenBank/DDBJ databases">
        <title>Complete genome sequence and transcriptome regulation of the pentose utilising yeast Sugiyamaella lignohabitans.</title>
        <authorList>
            <person name="Bellasio M."/>
            <person name="Peymann A."/>
            <person name="Valli M."/>
            <person name="Sipitzky M."/>
            <person name="Graf A."/>
            <person name="Sauer M."/>
            <person name="Marx H."/>
            <person name="Mattanovich D."/>
        </authorList>
    </citation>
    <scope>NUCLEOTIDE SEQUENCE [LARGE SCALE GENOMIC DNA]</scope>
    <source>
        <strain evidence="8 9">CBS 10342</strain>
    </source>
</reference>
<organism evidence="8 9">
    <name type="scientific">Sugiyamaella lignohabitans</name>
    <dbReference type="NCBI Taxonomy" id="796027"/>
    <lineage>
        <taxon>Eukaryota</taxon>
        <taxon>Fungi</taxon>
        <taxon>Dikarya</taxon>
        <taxon>Ascomycota</taxon>
        <taxon>Saccharomycotina</taxon>
        <taxon>Dipodascomycetes</taxon>
        <taxon>Dipodascales</taxon>
        <taxon>Trichomonascaceae</taxon>
        <taxon>Sugiyamaella</taxon>
    </lineage>
</organism>
<keyword evidence="9" id="KW-1185">Reference proteome</keyword>
<dbReference type="PANTHER" id="PTHR22761">
    <property type="entry name" value="CHARGED MULTIVESICULAR BODY PROTEIN"/>
    <property type="match status" value="1"/>
</dbReference>
<proteinExistence type="inferred from homology"/>
<evidence type="ECO:0000256" key="5">
    <source>
        <dbReference type="ARBA" id="ARBA00022927"/>
    </source>
</evidence>
<dbReference type="AlphaFoldDB" id="A0A167D3A5"/>
<evidence type="ECO:0000256" key="2">
    <source>
        <dbReference type="ARBA" id="ARBA00006190"/>
    </source>
</evidence>
<dbReference type="GO" id="GO:0032511">
    <property type="term" value="P:late endosome to vacuole transport via multivesicular body sorting pathway"/>
    <property type="evidence" value="ECO:0007669"/>
    <property type="project" value="TreeGrafter"/>
</dbReference>
<dbReference type="KEGG" id="slb:AWJ20_679"/>
<keyword evidence="6" id="KW-0472">Membrane</keyword>
<name>A0A167D3A5_9ASCO</name>
<comment type="subcellular location">
    <subcellularLocation>
        <location evidence="1">Endosome membrane</location>
    </subcellularLocation>
</comment>
<feature type="compositionally biased region" description="Basic and acidic residues" evidence="7">
    <location>
        <begin position="188"/>
        <end position="205"/>
    </location>
</feature>
<evidence type="ECO:0000256" key="4">
    <source>
        <dbReference type="ARBA" id="ARBA00022753"/>
    </source>
</evidence>
<evidence type="ECO:0000313" key="8">
    <source>
        <dbReference type="EMBL" id="ANB12426.1"/>
    </source>
</evidence>
<keyword evidence="3" id="KW-0813">Transport</keyword>
<dbReference type="GO" id="GO:0006900">
    <property type="term" value="P:vesicle budding from membrane"/>
    <property type="evidence" value="ECO:0007669"/>
    <property type="project" value="TreeGrafter"/>
</dbReference>
<sequence>MGNNSSKATAQDRAILDMKIQRDQLRKYQKQITVILNREQEIAKECLRKGDKRRALLALRKKKYQEQLLIKTDGQLETLEQLTRSIEFALVQKDVLYGLQQGNQVLKTLNQEMSIEKVEKIMDESAEGIAYQQEVTDMLSQTITNQDEAEVQEELDRLEQEELAKKMPAMPEVSTDQPVPELPNVPDTKLKNPQSEDSHKQPVLA</sequence>
<evidence type="ECO:0000256" key="3">
    <source>
        <dbReference type="ARBA" id="ARBA00022448"/>
    </source>
</evidence>
<dbReference type="PANTHER" id="PTHR22761:SF5">
    <property type="entry name" value="CHARGED MULTIVESICULAR BODY PROTEIN 6"/>
    <property type="match status" value="1"/>
</dbReference>
<evidence type="ECO:0000313" key="9">
    <source>
        <dbReference type="Proteomes" id="UP000189580"/>
    </source>
</evidence>
<dbReference type="GeneID" id="30037737"/>
<comment type="similarity">
    <text evidence="2">Belongs to the SNF7 family.</text>
</comment>
<dbReference type="Proteomes" id="UP000189580">
    <property type="component" value="Chromosome a"/>
</dbReference>
<gene>
    <name evidence="8" type="primary">VPS20</name>
    <name evidence="8" type="ORF">AWJ20_679</name>
</gene>
<dbReference type="Pfam" id="PF03357">
    <property type="entry name" value="Snf7"/>
    <property type="match status" value="1"/>
</dbReference>
<dbReference type="GO" id="GO:0000815">
    <property type="term" value="C:ESCRT III complex"/>
    <property type="evidence" value="ECO:0007669"/>
    <property type="project" value="TreeGrafter"/>
</dbReference>
<dbReference type="OrthoDB" id="441172at2759"/>
<dbReference type="GO" id="GO:0005771">
    <property type="term" value="C:multivesicular body"/>
    <property type="evidence" value="ECO:0007669"/>
    <property type="project" value="TreeGrafter"/>
</dbReference>
<protein>
    <submittedName>
        <fullName evidence="8">ESCRT-III subunit protein VPS20</fullName>
    </submittedName>
</protein>
<evidence type="ECO:0000256" key="7">
    <source>
        <dbReference type="SAM" id="MobiDB-lite"/>
    </source>
</evidence>
<dbReference type="GO" id="GO:0015031">
    <property type="term" value="P:protein transport"/>
    <property type="evidence" value="ECO:0007669"/>
    <property type="project" value="UniProtKB-KW"/>
</dbReference>
<dbReference type="RefSeq" id="XP_018734903.1">
    <property type="nucleotide sequence ID" value="XM_018882633.1"/>
</dbReference>
<keyword evidence="5" id="KW-0653">Protein transport</keyword>
<feature type="region of interest" description="Disordered" evidence="7">
    <location>
        <begin position="161"/>
        <end position="205"/>
    </location>
</feature>
<accession>A0A167D3A5</accession>
<keyword evidence="4" id="KW-0967">Endosome</keyword>
<dbReference type="InterPro" id="IPR005024">
    <property type="entry name" value="Snf7_fam"/>
</dbReference>
<dbReference type="Gene3D" id="1.10.287.1060">
    <property type="entry name" value="ESAT-6-like"/>
    <property type="match status" value="1"/>
</dbReference>